<feature type="domain" description="AB hydrolase-1" evidence="2">
    <location>
        <begin position="67"/>
        <end position="312"/>
    </location>
</feature>
<dbReference type="RefSeq" id="WP_017845793.1">
    <property type="nucleotide sequence ID" value="NZ_AOUH01000011.1"/>
</dbReference>
<dbReference type="PANTHER" id="PTHR32268">
    <property type="entry name" value="HOMOSERINE O-ACETYLTRANSFERASE"/>
    <property type="match status" value="1"/>
</dbReference>
<name>A0A1D3JY68_PSEVE</name>
<dbReference type="Proteomes" id="UP000245431">
    <property type="component" value="Chromosome PVE_r1"/>
</dbReference>
<reference evidence="4" key="1">
    <citation type="submission" date="2016-07" db="EMBL/GenBank/DDBJ databases">
        <authorList>
            <person name="Florea S."/>
            <person name="Webb J.S."/>
            <person name="Jaromczyk J."/>
            <person name="Schardl C.L."/>
        </authorList>
    </citation>
    <scope>NUCLEOTIDE SEQUENCE [LARGE SCALE GENOMIC DNA]</scope>
    <source>
        <strain evidence="4">1YdBTEX2</strain>
    </source>
</reference>
<dbReference type="InterPro" id="IPR029058">
    <property type="entry name" value="AB_hydrolase_fold"/>
</dbReference>
<dbReference type="EMBL" id="LT599583">
    <property type="protein sequence ID" value="SBW81004.1"/>
    <property type="molecule type" value="Genomic_DNA"/>
</dbReference>
<feature type="active site" evidence="1">
    <location>
        <position position="293"/>
    </location>
</feature>
<dbReference type="GO" id="GO:0016747">
    <property type="term" value="F:acyltransferase activity, transferring groups other than amino-acyl groups"/>
    <property type="evidence" value="ECO:0007669"/>
    <property type="project" value="InterPro"/>
</dbReference>
<dbReference type="AlphaFoldDB" id="A0A1D3JY68"/>
<gene>
    <name evidence="3" type="primary">mekB</name>
    <name evidence="3" type="ORF">PVE_R1G3122</name>
</gene>
<dbReference type="InterPro" id="IPR000073">
    <property type="entry name" value="AB_hydrolase_1"/>
</dbReference>
<dbReference type="Gene3D" id="3.40.50.1820">
    <property type="entry name" value="alpha/beta hydrolase"/>
    <property type="match status" value="1"/>
</dbReference>
<dbReference type="SUPFAM" id="SSF53474">
    <property type="entry name" value="alpha/beta-Hydrolases"/>
    <property type="match status" value="1"/>
</dbReference>
<dbReference type="Pfam" id="PF00561">
    <property type="entry name" value="Abhydrolase_1"/>
    <property type="match status" value="1"/>
</dbReference>
<dbReference type="PANTHER" id="PTHR32268:SF15">
    <property type="entry name" value="HOMOSERINE ACETYLTRANSFERASE FAMILY PROTEIN (AFU_ORTHOLOGUE AFUA_1G15350)"/>
    <property type="match status" value="1"/>
</dbReference>
<protein>
    <submittedName>
        <fullName evidence="3">Esterase</fullName>
    </submittedName>
</protein>
<dbReference type="NCBIfam" id="NF005757">
    <property type="entry name" value="PRK07581.1"/>
    <property type="match status" value="1"/>
</dbReference>
<evidence type="ECO:0000313" key="4">
    <source>
        <dbReference type="Proteomes" id="UP000245431"/>
    </source>
</evidence>
<proteinExistence type="predicted"/>
<evidence type="ECO:0000256" key="1">
    <source>
        <dbReference type="PIRSR" id="PIRSR000443-1"/>
    </source>
</evidence>
<evidence type="ECO:0000259" key="2">
    <source>
        <dbReference type="Pfam" id="PF00561"/>
    </source>
</evidence>
<feature type="active site" description="Nucleophile" evidence="1">
    <location>
        <position position="139"/>
    </location>
</feature>
<accession>A0A1D3JY68</accession>
<sequence>MNNYYSQEHHGPFELINIGALQLEEGSCIPECQLAVAVHGTLNADKTNAILVPTWYSGTSKAMEQIYIGEGRALDPAKYCIIVVNQIGNGLSSSASNTGGSLAGPGFPNVRIGDDVSAQHTLLTEYFGIESLALVVGGSMGAQQTYEWAVRYPDFVKRAAAIAGTARNSEHDFLFSEILIDAITTDPAFRAGLYGSSAAVAAGLKRHAKVWTLMGWSTAFFRAERHKALGFESMQVFVDSFMTNYFAAMDPNNLLTMAWKWQRGDVSRNTGGDLAAALGRIRAKTYVMPISHDQFFTVDDCLSEQKMIPNSEFRPLQSIDGHLGLFGTDTQMLNQLDAHLAELLSSPTY</sequence>
<feature type="active site" evidence="1">
    <location>
        <position position="322"/>
    </location>
</feature>
<evidence type="ECO:0000313" key="3">
    <source>
        <dbReference type="EMBL" id="SBW81004.1"/>
    </source>
</evidence>
<dbReference type="PIRSF" id="PIRSF000443">
    <property type="entry name" value="Homoser_Ac_trans"/>
    <property type="match status" value="1"/>
</dbReference>
<organism evidence="3 4">
    <name type="scientific">Pseudomonas veronii 1YdBTEX2</name>
    <dbReference type="NCBI Taxonomy" id="1295141"/>
    <lineage>
        <taxon>Bacteria</taxon>
        <taxon>Pseudomonadati</taxon>
        <taxon>Pseudomonadota</taxon>
        <taxon>Gammaproteobacteria</taxon>
        <taxon>Pseudomonadales</taxon>
        <taxon>Pseudomonadaceae</taxon>
        <taxon>Pseudomonas</taxon>
    </lineage>
</organism>
<dbReference type="InterPro" id="IPR008220">
    <property type="entry name" value="HAT_MetX-like"/>
</dbReference>